<dbReference type="EMBL" id="JABBWK010000011">
    <property type="protein sequence ID" value="KAG1903743.1"/>
    <property type="molecule type" value="Genomic_DNA"/>
</dbReference>
<dbReference type="InterPro" id="IPR041078">
    <property type="entry name" value="Plavaka"/>
</dbReference>
<accession>A0AAD4ECJ8</accession>
<evidence type="ECO:0000313" key="1">
    <source>
        <dbReference type="EMBL" id="KAG1903743.1"/>
    </source>
</evidence>
<gene>
    <name evidence="1" type="ORF">F5891DRAFT_1126743</name>
</gene>
<comment type="caution">
    <text evidence="1">The sequence shown here is derived from an EMBL/GenBank/DDBJ whole genome shotgun (WGS) entry which is preliminary data.</text>
</comment>
<dbReference type="Proteomes" id="UP001195769">
    <property type="component" value="Unassembled WGS sequence"/>
</dbReference>
<name>A0AAD4ECJ8_9AGAM</name>
<reference evidence="1" key="1">
    <citation type="journal article" date="2020" name="New Phytol.">
        <title>Comparative genomics reveals dynamic genome evolution in host specialist ectomycorrhizal fungi.</title>
        <authorList>
            <person name="Lofgren L.A."/>
            <person name="Nguyen N.H."/>
            <person name="Vilgalys R."/>
            <person name="Ruytinx J."/>
            <person name="Liao H.L."/>
            <person name="Branco S."/>
            <person name="Kuo A."/>
            <person name="LaButti K."/>
            <person name="Lipzen A."/>
            <person name="Andreopoulos W."/>
            <person name="Pangilinan J."/>
            <person name="Riley R."/>
            <person name="Hundley H."/>
            <person name="Na H."/>
            <person name="Barry K."/>
            <person name="Grigoriev I.V."/>
            <person name="Stajich J.E."/>
            <person name="Kennedy P.G."/>
        </authorList>
    </citation>
    <scope>NUCLEOTIDE SEQUENCE</scope>
    <source>
        <strain evidence="1">FC203</strain>
    </source>
</reference>
<organism evidence="1 2">
    <name type="scientific">Suillus fuscotomentosus</name>
    <dbReference type="NCBI Taxonomy" id="1912939"/>
    <lineage>
        <taxon>Eukaryota</taxon>
        <taxon>Fungi</taxon>
        <taxon>Dikarya</taxon>
        <taxon>Basidiomycota</taxon>
        <taxon>Agaricomycotina</taxon>
        <taxon>Agaricomycetes</taxon>
        <taxon>Agaricomycetidae</taxon>
        <taxon>Boletales</taxon>
        <taxon>Suillineae</taxon>
        <taxon>Suillaceae</taxon>
        <taxon>Suillus</taxon>
    </lineage>
</organism>
<dbReference type="AlphaFoldDB" id="A0AAD4ECJ8"/>
<evidence type="ECO:0000313" key="2">
    <source>
        <dbReference type="Proteomes" id="UP001195769"/>
    </source>
</evidence>
<dbReference type="GeneID" id="64658420"/>
<sequence>MAVQLLKHNDHPPFADHKDLHKVIDTTQLGNVTWQCLSVQYTGEHPEHDAPPDPHMMAHNMLANPTYKGEIDYAPFREYDTLDDTCQWRDFMSDEISKDPNTHGSMFVPIILGSDKINVSVGTGNNEYYSLYALIGNVHNNVQCAHHDALIIISFLAIPKTDRQHAHDDSFRVFCWQLFHCSLSAILSTLKPVMTEYEVLHCADGHFQCVIFGLGPYIANYEEQLVLSCTVKNWCPKYLASRGDLDGGGLLCCREHTDVLIHENIHPDTLWHEYGIISVLIPFTNDFLRADIHQLISFDLLHQLVKGAFKDHLVDWVVKIAVVAPFTGNDSKALMKVFILAIEGHVPQDMVCAFRALLEFCYIARHNVITETSLDQLKDALARFHHYHQIFETTGTHIKAVKQPWRLSSKHNAIGQMLLANQCLNKLAASRVDFTACGMLVGSVLSRAVAALHQTRAQTVPELAGEVNVPYLRRLIRHFLLHVFNSAAATFYAPKQICACPSWRNVYPRNDCMFVNTNSDLEGMKGLEVARFDKVGDSADKDTGMWIVHPSVHDDGTPNLAVIHIDTIYPTAIPIYGPNFIPKDIEYFHSYDAFRLFYVNKYTDHHAFKIAS</sequence>
<proteinExistence type="predicted"/>
<keyword evidence="2" id="KW-1185">Reference proteome</keyword>
<protein>
    <submittedName>
        <fullName evidence="1">Uncharacterized protein</fullName>
    </submittedName>
</protein>
<dbReference type="RefSeq" id="XP_041229318.1">
    <property type="nucleotide sequence ID" value="XM_041364122.1"/>
</dbReference>
<dbReference type="Pfam" id="PF18759">
    <property type="entry name" value="Plavaka"/>
    <property type="match status" value="1"/>
</dbReference>